<feature type="compositionally biased region" description="Basic and acidic residues" evidence="1">
    <location>
        <begin position="72"/>
        <end position="90"/>
    </location>
</feature>
<evidence type="ECO:0000256" key="2">
    <source>
        <dbReference type="SAM" id="SignalP"/>
    </source>
</evidence>
<dbReference type="AlphaFoldDB" id="A0A2U2BG14"/>
<dbReference type="RefSeq" id="WP_109089368.1">
    <property type="nucleotide sequence ID" value="NZ_QEXO01000004.1"/>
</dbReference>
<reference evidence="3 4" key="1">
    <citation type="submission" date="2018-05" db="EMBL/GenBank/DDBJ databases">
        <title>Genome Sequence of an Efficient Indole-Degrading Bacterium, Alcaligenes sp.YBY.</title>
        <authorList>
            <person name="Yang B."/>
        </authorList>
    </citation>
    <scope>NUCLEOTIDE SEQUENCE [LARGE SCALE GENOMIC DNA]</scope>
    <source>
        <strain evidence="3 4">YBY</strain>
    </source>
</reference>
<proteinExistence type="predicted"/>
<evidence type="ECO:0008006" key="5">
    <source>
        <dbReference type="Google" id="ProtNLM"/>
    </source>
</evidence>
<reference evidence="3 4" key="2">
    <citation type="submission" date="2018-05" db="EMBL/GenBank/DDBJ databases">
        <authorList>
            <person name="Lanie J.A."/>
            <person name="Ng W.-L."/>
            <person name="Kazmierczak K.M."/>
            <person name="Andrzejewski T.M."/>
            <person name="Davidsen T.M."/>
            <person name="Wayne K.J."/>
            <person name="Tettelin H."/>
            <person name="Glass J.I."/>
            <person name="Rusch D."/>
            <person name="Podicherti R."/>
            <person name="Tsui H.-C.T."/>
            <person name="Winkler M.E."/>
        </authorList>
    </citation>
    <scope>NUCLEOTIDE SEQUENCE [LARGE SCALE GENOMIC DNA]</scope>
    <source>
        <strain evidence="3 4">YBY</strain>
    </source>
</reference>
<feature type="signal peptide" evidence="2">
    <location>
        <begin position="1"/>
        <end position="22"/>
    </location>
</feature>
<evidence type="ECO:0000313" key="3">
    <source>
        <dbReference type="EMBL" id="PWE12932.1"/>
    </source>
</evidence>
<protein>
    <recommendedName>
        <fullName evidence="5">DUF4124 domain-containing protein</fullName>
    </recommendedName>
</protein>
<name>A0A2U2BG14_ALCFA</name>
<gene>
    <name evidence="3" type="ORF">DF183_13880</name>
</gene>
<evidence type="ECO:0000256" key="1">
    <source>
        <dbReference type="SAM" id="MobiDB-lite"/>
    </source>
</evidence>
<dbReference type="EMBL" id="QEXO01000004">
    <property type="protein sequence ID" value="PWE12932.1"/>
    <property type="molecule type" value="Genomic_DNA"/>
</dbReference>
<comment type="caution">
    <text evidence="3">The sequence shown here is derived from an EMBL/GenBank/DDBJ whole genome shotgun (WGS) entry which is preliminary data.</text>
</comment>
<feature type="region of interest" description="Disordered" evidence="1">
    <location>
        <begin position="38"/>
        <end position="115"/>
    </location>
</feature>
<evidence type="ECO:0000313" key="4">
    <source>
        <dbReference type="Proteomes" id="UP000245216"/>
    </source>
</evidence>
<organism evidence="3 4">
    <name type="scientific">Alcaligenes faecalis</name>
    <dbReference type="NCBI Taxonomy" id="511"/>
    <lineage>
        <taxon>Bacteria</taxon>
        <taxon>Pseudomonadati</taxon>
        <taxon>Pseudomonadota</taxon>
        <taxon>Betaproteobacteria</taxon>
        <taxon>Burkholderiales</taxon>
        <taxon>Alcaligenaceae</taxon>
        <taxon>Alcaligenes</taxon>
    </lineage>
</organism>
<sequence>MRKYLNSIAVGLLSLLAVASHAASPDFSVTTEDLKKLRSTSAVPLEASPPPVTPRDSAKDSEFSRNFQKAMNNEEKARQAAREQQLERNRLPQIEQTRSPANRFGPPNNKKENMGIYFDADGTAATSCREDELGKTRCKVRELR</sequence>
<accession>A0A2U2BG14</accession>
<feature type="chain" id="PRO_5015533197" description="DUF4124 domain-containing protein" evidence="2">
    <location>
        <begin position="23"/>
        <end position="144"/>
    </location>
</feature>
<keyword evidence="2" id="KW-0732">Signal</keyword>
<dbReference type="Proteomes" id="UP000245216">
    <property type="component" value="Unassembled WGS sequence"/>
</dbReference>